<dbReference type="PROSITE" id="PS50088">
    <property type="entry name" value="ANK_REPEAT"/>
    <property type="match status" value="2"/>
</dbReference>
<keyword evidence="2 3" id="KW-0040">ANK repeat</keyword>
<keyword evidence="5" id="KW-1185">Reference proteome</keyword>
<name>A2F171_TRIV3</name>
<gene>
    <name evidence="4" type="ORF">TVAG_339900</name>
</gene>
<reference evidence="4" key="1">
    <citation type="submission" date="2006-10" db="EMBL/GenBank/DDBJ databases">
        <authorList>
            <person name="Amadeo P."/>
            <person name="Zhao Q."/>
            <person name="Wortman J."/>
            <person name="Fraser-Liggett C."/>
            <person name="Carlton J."/>
        </authorList>
    </citation>
    <scope>NUCLEOTIDE SEQUENCE</scope>
    <source>
        <strain evidence="4">G3</strain>
    </source>
</reference>
<evidence type="ECO:0000256" key="3">
    <source>
        <dbReference type="PROSITE-ProRule" id="PRU00023"/>
    </source>
</evidence>
<accession>A2F171</accession>
<dbReference type="AlphaFoldDB" id="A2F171"/>
<keyword evidence="1" id="KW-0677">Repeat</keyword>
<dbReference type="PROSITE" id="PS50297">
    <property type="entry name" value="ANK_REP_REGION"/>
    <property type="match status" value="1"/>
</dbReference>
<proteinExistence type="predicted"/>
<reference evidence="4" key="2">
    <citation type="journal article" date="2007" name="Science">
        <title>Draft genome sequence of the sexually transmitted pathogen Trichomonas vaginalis.</title>
        <authorList>
            <person name="Carlton J.M."/>
            <person name="Hirt R.P."/>
            <person name="Silva J.C."/>
            <person name="Delcher A.L."/>
            <person name="Schatz M."/>
            <person name="Zhao Q."/>
            <person name="Wortman J.R."/>
            <person name="Bidwell S.L."/>
            <person name="Alsmark U.C.M."/>
            <person name="Besteiro S."/>
            <person name="Sicheritz-Ponten T."/>
            <person name="Noel C.J."/>
            <person name="Dacks J.B."/>
            <person name="Foster P.G."/>
            <person name="Simillion C."/>
            <person name="Van de Peer Y."/>
            <person name="Miranda-Saavedra D."/>
            <person name="Barton G.J."/>
            <person name="Westrop G.D."/>
            <person name="Mueller S."/>
            <person name="Dessi D."/>
            <person name="Fiori P.L."/>
            <person name="Ren Q."/>
            <person name="Paulsen I."/>
            <person name="Zhang H."/>
            <person name="Bastida-Corcuera F.D."/>
            <person name="Simoes-Barbosa A."/>
            <person name="Brown M.T."/>
            <person name="Hayes R.D."/>
            <person name="Mukherjee M."/>
            <person name="Okumura C.Y."/>
            <person name="Schneider R."/>
            <person name="Smith A.J."/>
            <person name="Vanacova S."/>
            <person name="Villalvazo M."/>
            <person name="Haas B.J."/>
            <person name="Pertea M."/>
            <person name="Feldblyum T.V."/>
            <person name="Utterback T.R."/>
            <person name="Shu C.L."/>
            <person name="Osoegawa K."/>
            <person name="de Jong P.J."/>
            <person name="Hrdy I."/>
            <person name="Horvathova L."/>
            <person name="Zubacova Z."/>
            <person name="Dolezal P."/>
            <person name="Malik S.B."/>
            <person name="Logsdon J.M. Jr."/>
            <person name="Henze K."/>
            <person name="Gupta A."/>
            <person name="Wang C.C."/>
            <person name="Dunne R.L."/>
            <person name="Upcroft J.A."/>
            <person name="Upcroft P."/>
            <person name="White O."/>
            <person name="Salzberg S.L."/>
            <person name="Tang P."/>
            <person name="Chiu C.-H."/>
            <person name="Lee Y.-S."/>
            <person name="Embley T.M."/>
            <person name="Coombs G.H."/>
            <person name="Mottram J.C."/>
            <person name="Tachezy J."/>
            <person name="Fraser-Liggett C.M."/>
            <person name="Johnson P.J."/>
        </authorList>
    </citation>
    <scope>NUCLEOTIDE SEQUENCE [LARGE SCALE GENOMIC DNA]</scope>
    <source>
        <strain evidence="4">G3</strain>
    </source>
</reference>
<dbReference type="OrthoDB" id="194358at2759"/>
<dbReference type="SMART" id="SM00248">
    <property type="entry name" value="ANK"/>
    <property type="match status" value="4"/>
</dbReference>
<evidence type="ECO:0000313" key="4">
    <source>
        <dbReference type="EMBL" id="EAY01362.1"/>
    </source>
</evidence>
<dbReference type="Pfam" id="PF12796">
    <property type="entry name" value="Ank_2"/>
    <property type="match status" value="1"/>
</dbReference>
<evidence type="ECO:0000256" key="1">
    <source>
        <dbReference type="ARBA" id="ARBA00022737"/>
    </source>
</evidence>
<feature type="repeat" description="ANK" evidence="3">
    <location>
        <begin position="1"/>
        <end position="27"/>
    </location>
</feature>
<dbReference type="Gene3D" id="1.25.40.20">
    <property type="entry name" value="Ankyrin repeat-containing domain"/>
    <property type="match status" value="2"/>
</dbReference>
<protein>
    <submittedName>
        <fullName evidence="4">Uncharacterized protein</fullName>
    </submittedName>
</protein>
<sequence>MIGLILNHRDIIKLLISRGADINMQQSGGLSAIHLAILSNRRGNTNEGALSVEKLFGLHYSKDFVNESEAKDLIELLPSNGANVNAKNDNGLTLLHMVSLKSTKEIAEILISHGAEINPLTKNGLTPLDIAVGCEKIDYEIFLRLRKAKMDYQYYLDSFQEASKIVAFLKLNGGKANSGDIRMTAFYNVSYYLNDYMM</sequence>
<dbReference type="Proteomes" id="UP000001542">
    <property type="component" value="Unassembled WGS sequence"/>
</dbReference>
<dbReference type="InterPro" id="IPR002110">
    <property type="entry name" value="Ankyrin_rpt"/>
</dbReference>
<organism evidence="4 5">
    <name type="scientific">Trichomonas vaginalis (strain ATCC PRA-98 / G3)</name>
    <dbReference type="NCBI Taxonomy" id="412133"/>
    <lineage>
        <taxon>Eukaryota</taxon>
        <taxon>Metamonada</taxon>
        <taxon>Parabasalia</taxon>
        <taxon>Trichomonadida</taxon>
        <taxon>Trichomonadidae</taxon>
        <taxon>Trichomonas</taxon>
    </lineage>
</organism>
<dbReference type="PANTHER" id="PTHR24193:SF121">
    <property type="entry name" value="ADA2A-CONTAINING COMPLEX COMPONENT 3, ISOFORM D"/>
    <property type="match status" value="1"/>
</dbReference>
<dbReference type="InterPro" id="IPR036770">
    <property type="entry name" value="Ankyrin_rpt-contain_sf"/>
</dbReference>
<dbReference type="InterPro" id="IPR050663">
    <property type="entry name" value="Ankyrin-SOCS_Box"/>
</dbReference>
<dbReference type="VEuPathDB" id="TrichDB:TVAGG3_0495230"/>
<dbReference type="PANTHER" id="PTHR24193">
    <property type="entry name" value="ANKYRIN REPEAT PROTEIN"/>
    <property type="match status" value="1"/>
</dbReference>
<dbReference type="RefSeq" id="XP_001330215.1">
    <property type="nucleotide sequence ID" value="XM_001330180.1"/>
</dbReference>
<evidence type="ECO:0000256" key="2">
    <source>
        <dbReference type="ARBA" id="ARBA00023043"/>
    </source>
</evidence>
<dbReference type="eggNOG" id="KOG4177">
    <property type="taxonomic scope" value="Eukaryota"/>
</dbReference>
<dbReference type="STRING" id="5722.A2F171"/>
<dbReference type="SMR" id="A2F171"/>
<evidence type="ECO:0000313" key="5">
    <source>
        <dbReference type="Proteomes" id="UP000001542"/>
    </source>
</evidence>
<dbReference type="VEuPathDB" id="TrichDB:TVAG_339900"/>
<dbReference type="KEGG" id="tva:4759188"/>
<dbReference type="SUPFAM" id="SSF48403">
    <property type="entry name" value="Ankyrin repeat"/>
    <property type="match status" value="1"/>
</dbReference>
<dbReference type="Pfam" id="PF13637">
    <property type="entry name" value="Ank_4"/>
    <property type="match status" value="1"/>
</dbReference>
<feature type="repeat" description="ANK" evidence="3">
    <location>
        <begin position="90"/>
        <end position="122"/>
    </location>
</feature>
<dbReference type="InParanoid" id="A2F171"/>
<dbReference type="EMBL" id="DS113570">
    <property type="protein sequence ID" value="EAY01362.1"/>
    <property type="molecule type" value="Genomic_DNA"/>
</dbReference>